<reference evidence="3" key="1">
    <citation type="submission" date="2009-04" db="EMBL/GenBank/DDBJ databases">
        <authorList>
            <person name="Weinstock G."/>
            <person name="Sodergren E."/>
            <person name="Clifton S."/>
            <person name="Fulton L."/>
            <person name="Fulton B."/>
            <person name="Courtney L."/>
            <person name="Fronick C."/>
            <person name="Harrison M."/>
            <person name="Strong C."/>
            <person name="Farmer C."/>
            <person name="Delahaunty K."/>
            <person name="Markovic C."/>
            <person name="Hall O."/>
            <person name="Minx P."/>
            <person name="Tomlinson C."/>
            <person name="Mitreva M."/>
            <person name="Nelson J."/>
            <person name="Hou S."/>
            <person name="Wollam A."/>
            <person name="Pepin K.H."/>
            <person name="Johnson M."/>
            <person name="Bhonagiri V."/>
            <person name="Nash W.E."/>
            <person name="Warren W."/>
            <person name="Chinwalla A."/>
            <person name="Mardis E.R."/>
            <person name="Wilson R.K."/>
        </authorList>
    </citation>
    <scope>NUCLEOTIDE SEQUENCE [LARGE SCALE GENOMIC DNA]</scope>
    <source>
        <strain evidence="3">DSM 14600</strain>
    </source>
</reference>
<feature type="domain" description="CoA carboxyltransferase N-terminal" evidence="1">
    <location>
        <begin position="1"/>
        <end position="230"/>
    </location>
</feature>
<dbReference type="InterPro" id="IPR034733">
    <property type="entry name" value="AcCoA_carboxyl_beta"/>
</dbReference>
<protein>
    <submittedName>
        <fullName evidence="3">Carboxyl transferase domain protein</fullName>
    </submittedName>
</protein>
<accession>C4GBE6</accession>
<gene>
    <name evidence="3" type="ORF">GCWU000342_01247</name>
</gene>
<dbReference type="PANTHER" id="PTHR43842:SF2">
    <property type="entry name" value="PROPIONYL-COA CARBOXYLASE BETA CHAIN, MITOCHONDRIAL"/>
    <property type="match status" value="1"/>
</dbReference>
<evidence type="ECO:0000259" key="1">
    <source>
        <dbReference type="PROSITE" id="PS50980"/>
    </source>
</evidence>
<dbReference type="InterPro" id="IPR029045">
    <property type="entry name" value="ClpP/crotonase-like_dom_sf"/>
</dbReference>
<name>C4GBE6_9FIRM</name>
<dbReference type="GO" id="GO:0009317">
    <property type="term" value="C:acetyl-CoA carboxylase complex"/>
    <property type="evidence" value="ECO:0007669"/>
    <property type="project" value="TreeGrafter"/>
</dbReference>
<dbReference type="PROSITE" id="PS50989">
    <property type="entry name" value="COA_CT_CTER"/>
    <property type="match status" value="1"/>
</dbReference>
<dbReference type="HOGENOM" id="CLU_018822_6_2_9"/>
<dbReference type="SUPFAM" id="SSF52096">
    <property type="entry name" value="ClpP/crotonase"/>
    <property type="match status" value="2"/>
</dbReference>
<evidence type="ECO:0000313" key="3">
    <source>
        <dbReference type="EMBL" id="EEP28439.1"/>
    </source>
</evidence>
<organism evidence="3 4">
    <name type="scientific">Shuttleworthella satelles DSM 14600</name>
    <dbReference type="NCBI Taxonomy" id="626523"/>
    <lineage>
        <taxon>Bacteria</taxon>
        <taxon>Bacillati</taxon>
        <taxon>Bacillota</taxon>
        <taxon>Clostridia</taxon>
        <taxon>Lachnospirales</taxon>
        <taxon>Lachnospiraceae</taxon>
        <taxon>Shuttleworthella</taxon>
    </lineage>
</organism>
<comment type="caution">
    <text evidence="3">The sequence shown here is derived from an EMBL/GenBank/DDBJ whole genome shotgun (WGS) entry which is preliminary data.</text>
</comment>
<dbReference type="GO" id="GO:0016740">
    <property type="term" value="F:transferase activity"/>
    <property type="evidence" value="ECO:0007669"/>
    <property type="project" value="UniProtKB-KW"/>
</dbReference>
<dbReference type="InterPro" id="IPR051047">
    <property type="entry name" value="AccD/PCCB"/>
</dbReference>
<keyword evidence="3" id="KW-0808">Transferase</keyword>
<dbReference type="eggNOG" id="COG4799">
    <property type="taxonomic scope" value="Bacteria"/>
</dbReference>
<sequence>MSMSNVATSPAFRRIESLLDEHSFVELGALVTSRSTDFNSQEQKAPSDGVVIGHGTVDGNLVFVYSQDAGVMGGSVGEMHARKICQLYEMAVKVGAPVIGLLDSTGIRLQESIDALDAVGRIYASAVAASGVIPQLTAVFGNCGGGLGILTSISDFTFIEEGARLFINSANAIPGNSEETLDTASAAFQFEAGNADGIGSEEEILSQIRSMISLVPGSNLQEGEVAEASDDLNRAAEGLDVKRDDARAAAAELADQHVFFETRAGYAKEMTTGFIRLGGITVGIFGNTQKCDDRDDGNQLTVNGAYKAADFVRFCDAFDIPLLSLTNVASYEASLYAEKALGQAAARLIYALASASVPKINVITKKAVGTAFLAMNAKSVGADLTFALPDAQIEIMDASLAAQVMYASADQAEQAAQARAFAEKQSGVITAAGRGFVDRIVAPEDLRKYLIAGFEMLLGKREDFAFKKHGTK</sequence>
<dbReference type="InterPro" id="IPR011762">
    <property type="entry name" value="COA_CT_N"/>
</dbReference>
<dbReference type="GO" id="GO:0004658">
    <property type="term" value="F:propionyl-CoA carboxylase activity"/>
    <property type="evidence" value="ECO:0007669"/>
    <property type="project" value="TreeGrafter"/>
</dbReference>
<dbReference type="PROSITE" id="PS50980">
    <property type="entry name" value="COA_CT_NTER"/>
    <property type="match status" value="1"/>
</dbReference>
<feature type="domain" description="CoA carboxyltransferase C-terminal" evidence="2">
    <location>
        <begin position="231"/>
        <end position="456"/>
    </location>
</feature>
<dbReference type="EMBL" id="ACIP02000002">
    <property type="protein sequence ID" value="EEP28439.1"/>
    <property type="molecule type" value="Genomic_DNA"/>
</dbReference>
<dbReference type="InterPro" id="IPR011763">
    <property type="entry name" value="COA_CT_C"/>
</dbReference>
<dbReference type="Gene3D" id="3.90.226.10">
    <property type="entry name" value="2-enoyl-CoA Hydratase, Chain A, domain 1"/>
    <property type="match status" value="2"/>
</dbReference>
<evidence type="ECO:0000259" key="2">
    <source>
        <dbReference type="PROSITE" id="PS50989"/>
    </source>
</evidence>
<dbReference type="Pfam" id="PF01039">
    <property type="entry name" value="Carboxyl_trans"/>
    <property type="match status" value="1"/>
</dbReference>
<keyword evidence="4" id="KW-1185">Reference proteome</keyword>
<proteinExistence type="predicted"/>
<dbReference type="AlphaFoldDB" id="C4GBE6"/>
<dbReference type="PANTHER" id="PTHR43842">
    <property type="entry name" value="PROPIONYL-COA CARBOXYLASE BETA CHAIN"/>
    <property type="match status" value="1"/>
</dbReference>
<dbReference type="Proteomes" id="UP000003494">
    <property type="component" value="Unassembled WGS sequence"/>
</dbReference>
<evidence type="ECO:0000313" key="4">
    <source>
        <dbReference type="Proteomes" id="UP000003494"/>
    </source>
</evidence>
<dbReference type="STRING" id="626523.GCWU000342_01247"/>